<keyword evidence="4 7" id="KW-0812">Transmembrane</keyword>
<dbReference type="GO" id="GO:0015031">
    <property type="term" value="P:protein transport"/>
    <property type="evidence" value="ECO:0007669"/>
    <property type="project" value="UniProtKB-KW"/>
</dbReference>
<evidence type="ECO:0000256" key="7">
    <source>
        <dbReference type="RuleBase" id="RU003879"/>
    </source>
</evidence>
<evidence type="ECO:0000256" key="5">
    <source>
        <dbReference type="ARBA" id="ARBA00022989"/>
    </source>
</evidence>
<protein>
    <submittedName>
        <fullName evidence="9">Outer membrane transport energization protein ExbD</fullName>
    </submittedName>
</protein>
<evidence type="ECO:0000256" key="1">
    <source>
        <dbReference type="ARBA" id="ARBA00004162"/>
    </source>
</evidence>
<keyword evidence="5 8" id="KW-1133">Transmembrane helix</keyword>
<evidence type="ECO:0000256" key="8">
    <source>
        <dbReference type="SAM" id="Phobius"/>
    </source>
</evidence>
<comment type="subcellular location">
    <subcellularLocation>
        <location evidence="1">Cell membrane</location>
        <topology evidence="1">Single-pass membrane protein</topology>
    </subcellularLocation>
    <subcellularLocation>
        <location evidence="7">Cell membrane</location>
        <topology evidence="7">Single-pass type II membrane protein</topology>
    </subcellularLocation>
</comment>
<feature type="transmembrane region" description="Helical" evidence="8">
    <location>
        <begin position="25"/>
        <end position="47"/>
    </location>
</feature>
<dbReference type="PANTHER" id="PTHR30558">
    <property type="entry name" value="EXBD MEMBRANE COMPONENT OF PMF-DRIVEN MACROMOLECULE IMPORT SYSTEM"/>
    <property type="match status" value="1"/>
</dbReference>
<dbReference type="Gene3D" id="3.30.420.270">
    <property type="match status" value="1"/>
</dbReference>
<name>A0A8G2EZD3_9PROT</name>
<sequence length="145" mass="15224">MSLANQSLVQQSLGRRRPKNEDDRILPLINVVFLLLIFFMLAGRLAASDPFRIDPPVSASEGLVTVEDLLVQLGVDGRLALNGEEMGEEALGAAVAGRISDGGPAPVRLKADGTVPATRVVAIMEVLRTAGVKSVQLLTLPAGDG</sequence>
<keyword evidence="10" id="KW-1185">Reference proteome</keyword>
<comment type="caution">
    <text evidence="9">The sequence shown here is derived from an EMBL/GenBank/DDBJ whole genome shotgun (WGS) entry which is preliminary data.</text>
</comment>
<dbReference type="Pfam" id="PF02472">
    <property type="entry name" value="ExbD"/>
    <property type="match status" value="1"/>
</dbReference>
<accession>A0A8G2EZD3</accession>
<evidence type="ECO:0000256" key="3">
    <source>
        <dbReference type="ARBA" id="ARBA00022475"/>
    </source>
</evidence>
<evidence type="ECO:0000313" key="10">
    <source>
        <dbReference type="Proteomes" id="UP000198615"/>
    </source>
</evidence>
<dbReference type="AlphaFoldDB" id="A0A8G2EZD3"/>
<evidence type="ECO:0000256" key="2">
    <source>
        <dbReference type="ARBA" id="ARBA00005811"/>
    </source>
</evidence>
<dbReference type="RefSeq" id="WP_093152582.1">
    <property type="nucleotide sequence ID" value="NZ_FNBW01000012.1"/>
</dbReference>
<comment type="similarity">
    <text evidence="2 7">Belongs to the ExbD/TolR family.</text>
</comment>
<keyword evidence="7" id="KW-0653">Protein transport</keyword>
<keyword evidence="7" id="KW-0813">Transport</keyword>
<keyword evidence="3" id="KW-1003">Cell membrane</keyword>
<reference evidence="9 10" key="1">
    <citation type="submission" date="2016-10" db="EMBL/GenBank/DDBJ databases">
        <authorList>
            <person name="Varghese N."/>
            <person name="Submissions S."/>
        </authorList>
    </citation>
    <scope>NUCLEOTIDE SEQUENCE [LARGE SCALE GENOMIC DNA]</scope>
    <source>
        <strain evidence="9 10">DSM 18839</strain>
    </source>
</reference>
<evidence type="ECO:0000256" key="6">
    <source>
        <dbReference type="ARBA" id="ARBA00023136"/>
    </source>
</evidence>
<dbReference type="OrthoDB" id="7359438at2"/>
<dbReference type="EMBL" id="FNBW01000012">
    <property type="protein sequence ID" value="SDG20272.1"/>
    <property type="molecule type" value="Genomic_DNA"/>
</dbReference>
<dbReference type="InterPro" id="IPR003400">
    <property type="entry name" value="ExbD"/>
</dbReference>
<dbReference type="Proteomes" id="UP000198615">
    <property type="component" value="Unassembled WGS sequence"/>
</dbReference>
<gene>
    <name evidence="9" type="ORF">SAMN05660686_03657</name>
</gene>
<evidence type="ECO:0000256" key="4">
    <source>
        <dbReference type="ARBA" id="ARBA00022692"/>
    </source>
</evidence>
<evidence type="ECO:0000313" key="9">
    <source>
        <dbReference type="EMBL" id="SDG20272.1"/>
    </source>
</evidence>
<proteinExistence type="inferred from homology"/>
<organism evidence="9 10">
    <name type="scientific">Thalassobaculum litoreum DSM 18839</name>
    <dbReference type="NCBI Taxonomy" id="1123362"/>
    <lineage>
        <taxon>Bacteria</taxon>
        <taxon>Pseudomonadati</taxon>
        <taxon>Pseudomonadota</taxon>
        <taxon>Alphaproteobacteria</taxon>
        <taxon>Rhodospirillales</taxon>
        <taxon>Thalassobaculaceae</taxon>
        <taxon>Thalassobaculum</taxon>
    </lineage>
</organism>
<dbReference type="GO" id="GO:0022857">
    <property type="term" value="F:transmembrane transporter activity"/>
    <property type="evidence" value="ECO:0007669"/>
    <property type="project" value="InterPro"/>
</dbReference>
<keyword evidence="6 8" id="KW-0472">Membrane</keyword>
<dbReference type="GO" id="GO:0005886">
    <property type="term" value="C:plasma membrane"/>
    <property type="evidence" value="ECO:0007669"/>
    <property type="project" value="UniProtKB-SubCell"/>
</dbReference>